<dbReference type="Proteomes" id="UP000307217">
    <property type="component" value="Unassembled WGS sequence"/>
</dbReference>
<evidence type="ECO:0000313" key="3">
    <source>
        <dbReference type="Proteomes" id="UP000307217"/>
    </source>
</evidence>
<feature type="domain" description="Transposase IS4-like" evidence="1">
    <location>
        <begin position="90"/>
        <end position="293"/>
    </location>
</feature>
<dbReference type="GO" id="GO:0003677">
    <property type="term" value="F:DNA binding"/>
    <property type="evidence" value="ECO:0007669"/>
    <property type="project" value="InterPro"/>
</dbReference>
<proteinExistence type="predicted"/>
<gene>
    <name evidence="2" type="ORF">CWC19_02485</name>
</gene>
<dbReference type="InterPro" id="IPR047658">
    <property type="entry name" value="IS4-like_transpos"/>
</dbReference>
<dbReference type="Pfam" id="PF01609">
    <property type="entry name" value="DDE_Tnp_1"/>
    <property type="match status" value="1"/>
</dbReference>
<evidence type="ECO:0000313" key="2">
    <source>
        <dbReference type="EMBL" id="TMO70074.1"/>
    </source>
</evidence>
<dbReference type="AlphaFoldDB" id="A0A5S3VCX9"/>
<dbReference type="GO" id="GO:0004803">
    <property type="term" value="F:transposase activity"/>
    <property type="evidence" value="ECO:0007669"/>
    <property type="project" value="InterPro"/>
</dbReference>
<dbReference type="SUPFAM" id="SSF53098">
    <property type="entry name" value="Ribonuclease H-like"/>
    <property type="match status" value="1"/>
</dbReference>
<dbReference type="EMBL" id="PNBX01000007">
    <property type="protein sequence ID" value="TMO70074.1"/>
    <property type="molecule type" value="Genomic_DNA"/>
</dbReference>
<organism evidence="2 3">
    <name type="scientific">Pseudoalteromonas aurantia</name>
    <dbReference type="NCBI Taxonomy" id="43654"/>
    <lineage>
        <taxon>Bacteria</taxon>
        <taxon>Pseudomonadati</taxon>
        <taxon>Pseudomonadota</taxon>
        <taxon>Gammaproteobacteria</taxon>
        <taxon>Alteromonadales</taxon>
        <taxon>Pseudoalteromonadaceae</taxon>
        <taxon>Pseudoalteromonas</taxon>
    </lineage>
</organism>
<comment type="caution">
    <text evidence="2">The sequence shown here is derived from an EMBL/GenBank/DDBJ whole genome shotgun (WGS) entry which is preliminary data.</text>
</comment>
<dbReference type="GO" id="GO:0006313">
    <property type="term" value="P:DNA transposition"/>
    <property type="evidence" value="ECO:0007669"/>
    <property type="project" value="InterPro"/>
</dbReference>
<dbReference type="PANTHER" id="PTHR35404:SF8">
    <property type="entry name" value="TRANSPOSASE OF TN10"/>
    <property type="match status" value="1"/>
</dbReference>
<name>A0A5S3VCX9_9GAMM</name>
<reference evidence="2 3" key="1">
    <citation type="submission" date="2018-01" db="EMBL/GenBank/DDBJ databases">
        <authorList>
            <person name="Paulsen S."/>
            <person name="Gram L.K."/>
        </authorList>
    </citation>
    <scope>NUCLEOTIDE SEQUENCE [LARGE SCALE GENOMIC DNA]</scope>
    <source>
        <strain evidence="2 3">S3790</strain>
    </source>
</reference>
<accession>A0A5S3VCX9</accession>
<reference evidence="3" key="2">
    <citation type="submission" date="2019-06" db="EMBL/GenBank/DDBJ databases">
        <title>Co-occurence of chitin degradation, pigmentation and bioactivity in marine Pseudoalteromonas.</title>
        <authorList>
            <person name="Sonnenschein E.C."/>
            <person name="Bech P.K."/>
        </authorList>
    </citation>
    <scope>NUCLEOTIDE SEQUENCE [LARGE SCALE GENOMIC DNA]</scope>
    <source>
        <strain evidence="3">S3790</strain>
    </source>
</reference>
<dbReference type="InterPro" id="IPR002559">
    <property type="entry name" value="Transposase_11"/>
</dbReference>
<sequence>MKVTTILKKTLTFITPNMHTYRRNSLIAAVTSLISGSAATVTTIGRGIDCNAKEKHKIKRADRLLSNTNLARESLGIYAELAKHTVGTKKRPIILVDWSDLDGYKRHFLLRASLPSNKRSICVYEEVHSLKTKEKPITHTLFLKKLAQVLPQDCKPIIVTDAGFKTPWFRSVLAQGWDFVGRTRLPNFYSVDEGNWQCITHLYKKATQHAQAFIGYIARSNPLKCQLVVYKQKAKGRKSLNRSGKPKQSKHAKVHIKSARDPWLISSSLPYSRNSAIKLVNIYQLIMQIEEGF</sequence>
<dbReference type="InterPro" id="IPR012337">
    <property type="entry name" value="RNaseH-like_sf"/>
</dbReference>
<dbReference type="NCBIfam" id="NF033591">
    <property type="entry name" value="transpos_IS4_2"/>
    <property type="match status" value="1"/>
</dbReference>
<dbReference type="RefSeq" id="WP_138589826.1">
    <property type="nucleotide sequence ID" value="NZ_PNBX01000007.1"/>
</dbReference>
<evidence type="ECO:0000259" key="1">
    <source>
        <dbReference type="Pfam" id="PF01609"/>
    </source>
</evidence>
<dbReference type="OrthoDB" id="6140187at2"/>
<dbReference type="PANTHER" id="PTHR35404">
    <property type="entry name" value="TRANSPOSASE OF TN10"/>
    <property type="match status" value="1"/>
</dbReference>
<protein>
    <submittedName>
        <fullName evidence="2">Transposase</fullName>
    </submittedName>
</protein>